<dbReference type="Pfam" id="PF07281">
    <property type="entry name" value="INSIG"/>
    <property type="match status" value="1"/>
</dbReference>
<feature type="compositionally biased region" description="Basic and acidic residues" evidence="14">
    <location>
        <begin position="1311"/>
        <end position="1320"/>
    </location>
</feature>
<evidence type="ECO:0000256" key="12">
    <source>
        <dbReference type="ARBA" id="ARBA00023221"/>
    </source>
</evidence>
<feature type="compositionally biased region" description="Low complexity" evidence="14">
    <location>
        <begin position="251"/>
        <end position="277"/>
    </location>
</feature>
<evidence type="ECO:0000256" key="15">
    <source>
        <dbReference type="SAM" id="Phobius"/>
    </source>
</evidence>
<dbReference type="GO" id="GO:0032937">
    <property type="term" value="C:SREBP-SCAP-Insig complex"/>
    <property type="evidence" value="ECO:0007669"/>
    <property type="project" value="TreeGrafter"/>
</dbReference>
<dbReference type="InParanoid" id="D2HTZ4"/>
<dbReference type="InterPro" id="IPR025929">
    <property type="entry name" value="INSIG_fam"/>
</dbReference>
<keyword evidence="10 15" id="KW-0472">Membrane</keyword>
<feature type="compositionally biased region" description="Basic residues" evidence="14">
    <location>
        <begin position="1580"/>
        <end position="1590"/>
    </location>
</feature>
<dbReference type="GO" id="GO:0008289">
    <property type="term" value="F:lipid binding"/>
    <property type="evidence" value="ECO:0007669"/>
    <property type="project" value="UniProtKB-KW"/>
</dbReference>
<keyword evidence="12" id="KW-0753">Steroid metabolism</keyword>
<feature type="region of interest" description="Disordered" evidence="14">
    <location>
        <begin position="49"/>
        <end position="83"/>
    </location>
</feature>
<feature type="region of interest" description="Disordered" evidence="14">
    <location>
        <begin position="795"/>
        <end position="839"/>
    </location>
</feature>
<feature type="compositionally biased region" description="Low complexity" evidence="14">
    <location>
        <begin position="803"/>
        <end position="813"/>
    </location>
</feature>
<dbReference type="PANTHER" id="PTHR15301">
    <property type="entry name" value="INSULIN-INDUCED GENE 1"/>
    <property type="match status" value="1"/>
</dbReference>
<feature type="region of interest" description="Disordered" evidence="14">
    <location>
        <begin position="1209"/>
        <end position="1234"/>
    </location>
</feature>
<evidence type="ECO:0000256" key="6">
    <source>
        <dbReference type="ARBA" id="ARBA00022824"/>
    </source>
</evidence>
<organism evidence="16">
    <name type="scientific">Ailuropoda melanoleuca</name>
    <name type="common">Giant panda</name>
    <dbReference type="NCBI Taxonomy" id="9646"/>
    <lineage>
        <taxon>Eukaryota</taxon>
        <taxon>Metazoa</taxon>
        <taxon>Chordata</taxon>
        <taxon>Craniata</taxon>
        <taxon>Vertebrata</taxon>
        <taxon>Euteleostomi</taxon>
        <taxon>Mammalia</taxon>
        <taxon>Eutheria</taxon>
        <taxon>Laurasiatheria</taxon>
        <taxon>Carnivora</taxon>
        <taxon>Caniformia</taxon>
        <taxon>Ursidae</taxon>
        <taxon>Ailuropoda</taxon>
    </lineage>
</organism>
<evidence type="ECO:0000256" key="2">
    <source>
        <dbReference type="ARBA" id="ARBA00007475"/>
    </source>
</evidence>
<evidence type="ECO:0000256" key="1">
    <source>
        <dbReference type="ARBA" id="ARBA00004477"/>
    </source>
</evidence>
<evidence type="ECO:0000256" key="9">
    <source>
        <dbReference type="ARBA" id="ARBA00023121"/>
    </source>
</evidence>
<dbReference type="GO" id="GO:0006695">
    <property type="term" value="P:cholesterol biosynthetic process"/>
    <property type="evidence" value="ECO:0007669"/>
    <property type="project" value="TreeGrafter"/>
</dbReference>
<sequence length="1786" mass="189577">MAAIAVRLSWVRLPSLLTQTTRDPPLVSSPLCGSSPSATCTSFHREADLRGSTKPNADPFACPGDPSTGDSITPETELGPDAAGCSHARTLSVLLPRSLSQAEHRERRSEARDAGGERALAMLDFIPVVPEGTCPPPFLELHFHKLIKSADPDSDDVLQQGDCRLAGRRTWVPSPRSEGFIPGYPLGRAVGCHASLAQPLAVACNPGLVVARYYLYAVLLPHHGSGEMAWPGSGAGATTGSNGRQGSGDLSSPPSRRGASGSYQTSSALGSSSGPSSSKKEDKEEEEEKTHGGVIRAGIVHTCSNPQDSDVTSVVPDPYPSPQAQSRGLETVPDTAEEAGLLVCASTQESSSSAWPVAVGRAICLQVAGSVSCALIACFRMPAKEVSSPCPNRTVCGGLSPDAQHQPSCMPPYSKASDCQEWGQLGHLGMDGNTHSPWAEGAVVLLAAPAAVGGPGNFQMKEMINPMVPRVRRPGTNPVLCCLPPVGTGASSHPASLPFAGCLVFAKGCSIAVLNHMPTSPHTLSKTRRSPSELLRARGAHGTSIVETFQILKECESFWNGHRGGQARSPGVLLGIVTGKTSKVIERAPKQGRKILIQVLLRRLGKIPPPVSSAPCACFPRTERVSVCVAGTLEVIRLKSLCEQEAASTAPRPLPGLTPAPPHRARAGFLLLLTLGLEASSAVGVNNLCELPAGRGDSLSLDGAEPSQQCPGVTEKRALGPGSWKLSSLYLDVSKVSQFGQGPQDQSITLSQTHGLMQQLQHVYFRTSLGRAHLSRTQASQTLCDREAGPLFAGAADRALTVRPSRSPSGNRSSSRDDSLQGTSKKALRPTPGDQGHPVDLVTTYSCRLLKSRIQESSCELLPFMDAVSLPDHLVATRTVRIGKCRRNRPPPAGMCSGQRLQRSVSRAKTVMLIHLHEVHIFIDGSASQCVRMALEADGRSLQKTTLPAAIEEPVNQDTLAQQDVGFWLERAHAVVGLLYPCIDSRLGEPHKFKREWASVMRCVAVFVGINHASAKLDFANNVQLSLTLAALSLGLWWTFDRSRSGLGLGITVAFLATVITQLLVYNGVYQYTSPDFLYIRSWLPCIFFSGGVTVGNIGRQLAMAMFAVEASRLPPSERVLCPRGVRLSPVCPARGGQRLRLRHPTVREAAVVFRLPLGLGVREVGVRLLAVSMQIEPRKKVTAGSPLPHHRDSKSCWRGVQGVSGTAKPIQVGFERKSGSTAPPGPSPRQANDPVFFPCVVSIGITLPAETGIQPGSRSWAPWTVGTRCWHLEHSPAPPAANQPPTGTPGHRLDRGAHRAGQTPGSTRHQHPEPWREPLKGSLEPFQLAGENGGSGLEHAFCLAAAALGEGGSALLQFGGNQKPSLKTVPSGGQTSNMEPGIWTKGDPGSRAPARVLQANPCRARGEDRAAGSCRWVAMSHPQVPGDVQGPPWSLIRGTERSWEAVTLTGKLAEKAEAADRAPAPGLTPAFLCLPAVCVHCTERINRQLEERPGAVSTGPSKPPHVWVPLSMGHRVTLPGIPPLAYTTGPKHPELRVPSHACEWIHCSVIQGGDYSPSEQPEDTVPSPAEHAGSGQPFRKLRGPRRARTRGVWGKMAGPPGEGTEMPAHPESIEAVTGNDTNQMSVLRGFRGSSSYSSDVTEGSLVVDWPCGKPAGHSFQKPRCNVLKDDPNLTGSQEGQTHKESEARCMTQDLISQSGDVHASPGKTASAAYFSHLRLFTCKDDAPVPEVLHDSAANRGTLKHSRLKFINVRSAVLSGGGPTAPKGKATAAALGKVQHALGLSG</sequence>
<protein>
    <recommendedName>
        <fullName evidence="3">Insulin-induced gene 1 protein</fullName>
    </recommendedName>
</protein>
<keyword evidence="7 15" id="KW-1133">Transmembrane helix</keyword>
<evidence type="ECO:0000256" key="10">
    <source>
        <dbReference type="ARBA" id="ARBA00023136"/>
    </source>
</evidence>
<reference evidence="16" key="1">
    <citation type="journal article" date="2010" name="Nature">
        <title>The sequence and de novo assembly of the giant panda genome.</title>
        <authorList>
            <person name="Li R."/>
            <person name="Fan W."/>
            <person name="Tian G."/>
            <person name="Zhu H."/>
            <person name="He L."/>
            <person name="Cai J."/>
            <person name="Huang Q."/>
            <person name="Cai Q."/>
            <person name="Li B."/>
            <person name="Bai Y."/>
            <person name="Zhang Z."/>
            <person name="Zhang Y."/>
            <person name="Wang W."/>
            <person name="Li J."/>
            <person name="Wei F."/>
            <person name="Li H."/>
            <person name="Jian M."/>
            <person name="Li J."/>
            <person name="Zhang Z."/>
            <person name="Nielsen R."/>
            <person name="Li D."/>
            <person name="Gu W."/>
            <person name="Yang Z."/>
            <person name="Xuan Z."/>
            <person name="Ryder O.A."/>
            <person name="Leung F.C."/>
            <person name="Zhou Y."/>
            <person name="Cao J."/>
            <person name="Sun X."/>
            <person name="Fu Y."/>
            <person name="Fang X."/>
            <person name="Guo X."/>
            <person name="Wang B."/>
            <person name="Hou R."/>
            <person name="Shen F."/>
            <person name="Mu B."/>
            <person name="Ni P."/>
            <person name="Lin R."/>
            <person name="Qian W."/>
            <person name="Wang G."/>
            <person name="Yu C."/>
            <person name="Nie W."/>
            <person name="Wang J."/>
            <person name="Wu Z."/>
            <person name="Liang H."/>
            <person name="Min J."/>
            <person name="Wu Q."/>
            <person name="Cheng S."/>
            <person name="Ruan J."/>
            <person name="Wang M."/>
            <person name="Shi Z."/>
            <person name="Wen M."/>
            <person name="Liu B."/>
            <person name="Ren X."/>
            <person name="Zheng H."/>
            <person name="Dong D."/>
            <person name="Cook K."/>
            <person name="Shan G."/>
            <person name="Zhang H."/>
            <person name="Kosiol C."/>
            <person name="Xie X."/>
            <person name="Lu Z."/>
            <person name="Zheng H."/>
            <person name="Li Y."/>
            <person name="Steiner C.C."/>
            <person name="Lam T.T."/>
            <person name="Lin S."/>
            <person name="Zhang Q."/>
            <person name="Li G."/>
            <person name="Tian J."/>
            <person name="Gong T."/>
            <person name="Liu H."/>
            <person name="Zhang D."/>
            <person name="Fang L."/>
            <person name="Ye C."/>
            <person name="Zhang J."/>
            <person name="Hu W."/>
            <person name="Xu A."/>
            <person name="Ren Y."/>
            <person name="Zhang G."/>
            <person name="Bruford M.W."/>
            <person name="Li Q."/>
            <person name="Ma L."/>
            <person name="Guo Y."/>
            <person name="An N."/>
            <person name="Hu Y."/>
            <person name="Zheng Y."/>
            <person name="Shi Y."/>
            <person name="Li Z."/>
            <person name="Liu Q."/>
            <person name="Chen Y."/>
            <person name="Zhao J."/>
            <person name="Qu N."/>
            <person name="Zhao S."/>
            <person name="Tian F."/>
            <person name="Wang X."/>
            <person name="Wang H."/>
            <person name="Xu L."/>
            <person name="Liu X."/>
            <person name="Vinar T."/>
            <person name="Wang Y."/>
            <person name="Lam T.W."/>
            <person name="Yiu S.M."/>
            <person name="Liu S."/>
            <person name="Zhang H."/>
            <person name="Li D."/>
            <person name="Huang Y."/>
            <person name="Wang X."/>
            <person name="Yang G."/>
            <person name="Jiang Z."/>
            <person name="Wang J."/>
            <person name="Qin N."/>
            <person name="Li L."/>
            <person name="Li J."/>
            <person name="Bolund L."/>
            <person name="Kristiansen K."/>
            <person name="Wong G.K."/>
            <person name="Olson M."/>
            <person name="Zhang X."/>
            <person name="Li S."/>
            <person name="Yang H."/>
            <person name="Wang J."/>
            <person name="Wang J."/>
        </authorList>
    </citation>
    <scope>NUCLEOTIDE SEQUENCE [LARGE SCALE GENOMIC DNA]</scope>
</reference>
<dbReference type="GO" id="GO:0032933">
    <property type="term" value="P:SREBP signaling pathway"/>
    <property type="evidence" value="ECO:0007669"/>
    <property type="project" value="TreeGrafter"/>
</dbReference>
<evidence type="ECO:0000256" key="8">
    <source>
        <dbReference type="ARBA" id="ARBA00023098"/>
    </source>
</evidence>
<feature type="region of interest" description="Disordered" evidence="14">
    <location>
        <begin position="231"/>
        <end position="328"/>
    </location>
</feature>
<keyword evidence="6" id="KW-0256">Endoplasmic reticulum</keyword>
<comment type="subunit">
    <text evidence="13">Interacts with SCAP; interaction is direct and only takes place in the presence of sterols; it prevents interaction between SCAP and the coat protein complex II (COPII). Associates with the SCAP-SREBP complex (composed of SCAP and SREBF1/SREBP1 or SREBF2/SREBP2); association is mediated via its interaction with SCAP and only takes place in the presence of sterols. Interaction with SCAP is mutually exclusive with PAQR3. Interacts with HMGCR (via its SSD); the interaction, accelerated by sterols, leads to the recruitment of HMGCR to AMFR/gp78 for its ubiquitination by the sterol-mediated ERAD pathway. Interacts with AMFR/gp78 (via its membrane domain); the interaction recruits HMCR at the ER membrane for its ubiquitination and degradation by the sterol-mediated ERAD pathway. Interacts with SOAT2/ACAT2; leading to promote recruitment of AMFR/gp78 and subsequent ubiquitination of SOAT2/ACAT2. Interacts with RNF139. Interacts with RNF145.</text>
</comment>
<evidence type="ECO:0000256" key="3">
    <source>
        <dbReference type="ARBA" id="ARBA00020860"/>
    </source>
</evidence>
<proteinExistence type="inferred from homology"/>
<evidence type="ECO:0000256" key="4">
    <source>
        <dbReference type="ARBA" id="ARBA00022548"/>
    </source>
</evidence>
<evidence type="ECO:0000256" key="14">
    <source>
        <dbReference type="SAM" id="MobiDB-lite"/>
    </source>
</evidence>
<accession>D2HTZ4</accession>
<dbReference type="PANTHER" id="PTHR15301:SF11">
    <property type="entry name" value="INSULIN-INDUCED GENE 1 PROTEIN"/>
    <property type="match status" value="1"/>
</dbReference>
<dbReference type="EMBL" id="GL193376">
    <property type="protein sequence ID" value="EFB17804.1"/>
    <property type="molecule type" value="Genomic_DNA"/>
</dbReference>
<dbReference type="GO" id="GO:0032869">
    <property type="term" value="P:cellular response to insulin stimulus"/>
    <property type="evidence" value="ECO:0007669"/>
    <property type="project" value="TreeGrafter"/>
</dbReference>
<evidence type="ECO:0000256" key="7">
    <source>
        <dbReference type="ARBA" id="ARBA00022989"/>
    </source>
</evidence>
<feature type="region of interest" description="Disordered" evidence="14">
    <location>
        <begin position="1273"/>
        <end position="1321"/>
    </location>
</feature>
<keyword evidence="4" id="KW-0153">Cholesterol metabolism</keyword>
<evidence type="ECO:0000256" key="5">
    <source>
        <dbReference type="ARBA" id="ARBA00022692"/>
    </source>
</evidence>
<feature type="region of interest" description="Disordered" evidence="14">
    <location>
        <begin position="1554"/>
        <end position="1608"/>
    </location>
</feature>
<comment type="similarity">
    <text evidence="2">Belongs to the INSIG family.</text>
</comment>
<feature type="transmembrane region" description="Helical" evidence="15">
    <location>
        <begin position="1078"/>
        <end position="1098"/>
    </location>
</feature>
<feature type="transmembrane region" description="Helical" evidence="15">
    <location>
        <begin position="1047"/>
        <end position="1066"/>
    </location>
</feature>
<evidence type="ECO:0000256" key="13">
    <source>
        <dbReference type="ARBA" id="ARBA00049711"/>
    </source>
</evidence>
<keyword evidence="5 15" id="KW-0812">Transmembrane</keyword>
<keyword evidence="9" id="KW-0446">Lipid-binding</keyword>
<name>D2HTZ4_AILME</name>
<feature type="compositionally biased region" description="Polar residues" evidence="14">
    <location>
        <begin position="302"/>
        <end position="312"/>
    </location>
</feature>
<dbReference type="GO" id="GO:0036316">
    <property type="term" value="P:SREBP-SCAP complex retention in endoplasmic reticulum"/>
    <property type="evidence" value="ECO:0007669"/>
    <property type="project" value="TreeGrafter"/>
</dbReference>
<gene>
    <name evidence="16" type="ORF">PANDA_015700</name>
</gene>
<keyword evidence="11" id="KW-1207">Sterol metabolism</keyword>
<evidence type="ECO:0000313" key="16">
    <source>
        <dbReference type="EMBL" id="EFB17804.1"/>
    </source>
</evidence>
<feature type="region of interest" description="Disordered" evidence="14">
    <location>
        <begin position="1366"/>
        <end position="1392"/>
    </location>
</feature>
<comment type="subcellular location">
    <subcellularLocation>
        <location evidence="1">Endoplasmic reticulum membrane</location>
        <topology evidence="1">Multi-pass membrane protein</topology>
    </subcellularLocation>
</comment>
<keyword evidence="8" id="KW-0443">Lipid metabolism</keyword>
<evidence type="ECO:0000256" key="11">
    <source>
        <dbReference type="ARBA" id="ARBA00023166"/>
    </source>
</evidence>